<proteinExistence type="predicted"/>
<evidence type="ECO:0000313" key="1">
    <source>
        <dbReference type="EMBL" id="GAG43959.1"/>
    </source>
</evidence>
<accession>X0XLD1</accession>
<reference evidence="1" key="1">
    <citation type="journal article" date="2014" name="Front. Microbiol.">
        <title>High frequency of phylogenetically diverse reductive dehalogenase-homologous genes in deep subseafloor sedimentary metagenomes.</title>
        <authorList>
            <person name="Kawai M."/>
            <person name="Futagami T."/>
            <person name="Toyoda A."/>
            <person name="Takaki Y."/>
            <person name="Nishi S."/>
            <person name="Hori S."/>
            <person name="Arai W."/>
            <person name="Tsubouchi T."/>
            <person name="Morono Y."/>
            <person name="Uchiyama I."/>
            <person name="Ito T."/>
            <person name="Fujiyama A."/>
            <person name="Inagaki F."/>
            <person name="Takami H."/>
        </authorList>
    </citation>
    <scope>NUCLEOTIDE SEQUENCE</scope>
    <source>
        <strain evidence="1">Expedition CK06-06</strain>
    </source>
</reference>
<name>X0XLD1_9ZZZZ</name>
<dbReference type="EMBL" id="BARS01053927">
    <property type="protein sequence ID" value="GAG43959.1"/>
    <property type="molecule type" value="Genomic_DNA"/>
</dbReference>
<protein>
    <submittedName>
        <fullName evidence="1">Uncharacterized protein</fullName>
    </submittedName>
</protein>
<feature type="non-terminal residue" evidence="1">
    <location>
        <position position="1"/>
    </location>
</feature>
<comment type="caution">
    <text evidence="1">The sequence shown here is derived from an EMBL/GenBank/DDBJ whole genome shotgun (WGS) entry which is preliminary data.</text>
</comment>
<gene>
    <name evidence="1" type="ORF">S01H1_79930</name>
</gene>
<sequence>YYVTDEDLCEKLQAYINEHAPDSWAVSPSD</sequence>
<dbReference type="AlphaFoldDB" id="X0XLD1"/>
<organism evidence="1">
    <name type="scientific">marine sediment metagenome</name>
    <dbReference type="NCBI Taxonomy" id="412755"/>
    <lineage>
        <taxon>unclassified sequences</taxon>
        <taxon>metagenomes</taxon>
        <taxon>ecological metagenomes</taxon>
    </lineage>
</organism>